<reference evidence="7 8" key="1">
    <citation type="journal article" date="2019" name="PLoS ONE">
        <title>Genomic analyses reveal an absence of contemporary introgressive admixture between fin whales and blue whales, despite known hybrids.</title>
        <authorList>
            <person name="Westbury M.V."/>
            <person name="Petersen B."/>
            <person name="Lorenzen E.D."/>
        </authorList>
    </citation>
    <scope>NUCLEOTIDE SEQUENCE [LARGE SCALE GENOMIC DNA]</scope>
    <source>
        <strain evidence="7">FinWhale-01</strain>
    </source>
</reference>
<evidence type="ECO:0000256" key="3">
    <source>
        <dbReference type="PROSITE-ProRule" id="PRU00108"/>
    </source>
</evidence>
<gene>
    <name evidence="7" type="ORF">E2I00_003154</name>
</gene>
<dbReference type="GO" id="GO:0003700">
    <property type="term" value="F:DNA-binding transcription factor activity"/>
    <property type="evidence" value="ECO:0007669"/>
    <property type="project" value="TreeGrafter"/>
</dbReference>
<protein>
    <recommendedName>
        <fullName evidence="6">Homeobox domain-containing protein</fullName>
    </recommendedName>
</protein>
<feature type="non-terminal residue" evidence="7">
    <location>
        <position position="1"/>
    </location>
</feature>
<dbReference type="InterPro" id="IPR009057">
    <property type="entry name" value="Homeodomain-like_sf"/>
</dbReference>
<dbReference type="Gene3D" id="1.10.10.60">
    <property type="entry name" value="Homeodomain-like"/>
    <property type="match status" value="1"/>
</dbReference>
<feature type="region of interest" description="Disordered" evidence="5">
    <location>
        <begin position="187"/>
        <end position="233"/>
    </location>
</feature>
<dbReference type="GO" id="GO:0009948">
    <property type="term" value="P:anterior/posterior axis specification"/>
    <property type="evidence" value="ECO:0007669"/>
    <property type="project" value="TreeGrafter"/>
</dbReference>
<dbReference type="SUPFAM" id="SSF46689">
    <property type="entry name" value="Homeodomain-like"/>
    <property type="match status" value="1"/>
</dbReference>
<evidence type="ECO:0000256" key="1">
    <source>
        <dbReference type="ARBA" id="ARBA00004123"/>
    </source>
</evidence>
<keyword evidence="3 4" id="KW-0539">Nucleus</keyword>
<comment type="caution">
    <text evidence="7">The sequence shown here is derived from an EMBL/GenBank/DDBJ whole genome shotgun (WGS) entry which is preliminary data.</text>
</comment>
<evidence type="ECO:0000313" key="8">
    <source>
        <dbReference type="Proteomes" id="UP000437017"/>
    </source>
</evidence>
<name>A0A6A1QAQ6_BALPH</name>
<evidence type="ECO:0000256" key="5">
    <source>
        <dbReference type="SAM" id="MobiDB-lite"/>
    </source>
</evidence>
<dbReference type="PANTHER" id="PTHR24332:SF27">
    <property type="entry name" value="HOMEOBOX PROTEIN CDX-2"/>
    <property type="match status" value="1"/>
</dbReference>
<dbReference type="GO" id="GO:0009887">
    <property type="term" value="P:animal organ morphogenesis"/>
    <property type="evidence" value="ECO:0007669"/>
    <property type="project" value="TreeGrafter"/>
</dbReference>
<keyword evidence="3 4" id="KW-0238">DNA-binding</keyword>
<accession>A0A6A1QAQ6</accession>
<dbReference type="EMBL" id="SGJD01000326">
    <property type="protein sequence ID" value="KAB0405632.1"/>
    <property type="molecule type" value="Genomic_DNA"/>
</dbReference>
<dbReference type="SMART" id="SM00389">
    <property type="entry name" value="HOX"/>
    <property type="match status" value="1"/>
</dbReference>
<dbReference type="GO" id="GO:0030154">
    <property type="term" value="P:cell differentiation"/>
    <property type="evidence" value="ECO:0007669"/>
    <property type="project" value="TreeGrafter"/>
</dbReference>
<sequence>TLGRVPRRSAELGCTGAGSPSSLAAARTRSVRGFPGTPPGRALDRLCTPSLPVRATRDEWWSGGQEGGEAARGTRFGHSGQLWASELQRVGRPGKAAEAGKKVLAPGTNRINQSSRWGLSLGLGFCVTGHMPGPTRWEMRRPGEKASGPTRNLGWVPSPRGGALACTERAPRKALCHRTCLGRSWRGWGGLRETPGQSRESDRGAGRGGGEGGEPQEPRPRGQQMRGRCEVPRRGGKTAFSVLTLPSSTVKTRTKDKYRVVYTDHQRLELEKEFHYSRYITIRRKAELAATLGLSERQGSVPGPVPGVLGPTGGATFPRM</sequence>
<dbReference type="GO" id="GO:0006357">
    <property type="term" value="P:regulation of transcription by RNA polymerase II"/>
    <property type="evidence" value="ECO:0007669"/>
    <property type="project" value="TreeGrafter"/>
</dbReference>
<dbReference type="InterPro" id="IPR047152">
    <property type="entry name" value="Caudal_homeobox"/>
</dbReference>
<dbReference type="InterPro" id="IPR001356">
    <property type="entry name" value="HD"/>
</dbReference>
<evidence type="ECO:0000256" key="4">
    <source>
        <dbReference type="RuleBase" id="RU000682"/>
    </source>
</evidence>
<feature type="domain" description="Homeobox" evidence="6">
    <location>
        <begin position="253"/>
        <end position="298"/>
    </location>
</feature>
<evidence type="ECO:0000256" key="2">
    <source>
        <dbReference type="ARBA" id="ARBA00010341"/>
    </source>
</evidence>
<dbReference type="PANTHER" id="PTHR24332">
    <property type="entry name" value="HOMEOBOX PROTEIN CDX"/>
    <property type="match status" value="1"/>
</dbReference>
<dbReference type="AlphaFoldDB" id="A0A6A1QAQ6"/>
<comment type="similarity">
    <text evidence="2">Belongs to the Caudal homeobox family.</text>
</comment>
<evidence type="ECO:0000313" key="7">
    <source>
        <dbReference type="EMBL" id="KAB0405632.1"/>
    </source>
</evidence>
<comment type="subcellular location">
    <subcellularLocation>
        <location evidence="1 3 4">Nucleus</location>
    </subcellularLocation>
</comment>
<dbReference type="Pfam" id="PF00046">
    <property type="entry name" value="Homeodomain"/>
    <property type="match status" value="1"/>
</dbReference>
<evidence type="ECO:0000259" key="6">
    <source>
        <dbReference type="PROSITE" id="PS50071"/>
    </source>
</evidence>
<dbReference type="Proteomes" id="UP000437017">
    <property type="component" value="Unassembled WGS sequence"/>
</dbReference>
<organism evidence="7 8">
    <name type="scientific">Balaenoptera physalus</name>
    <name type="common">Fin whale</name>
    <name type="synonym">Balaena physalus</name>
    <dbReference type="NCBI Taxonomy" id="9770"/>
    <lineage>
        <taxon>Eukaryota</taxon>
        <taxon>Metazoa</taxon>
        <taxon>Chordata</taxon>
        <taxon>Craniata</taxon>
        <taxon>Vertebrata</taxon>
        <taxon>Euteleostomi</taxon>
        <taxon>Mammalia</taxon>
        <taxon>Eutheria</taxon>
        <taxon>Laurasiatheria</taxon>
        <taxon>Artiodactyla</taxon>
        <taxon>Whippomorpha</taxon>
        <taxon>Cetacea</taxon>
        <taxon>Mysticeti</taxon>
        <taxon>Balaenopteridae</taxon>
        <taxon>Balaenoptera</taxon>
    </lineage>
</organism>
<feature type="DNA-binding region" description="Homeobox" evidence="3">
    <location>
        <begin position="255"/>
        <end position="299"/>
    </location>
</feature>
<proteinExistence type="inferred from homology"/>
<dbReference type="GO" id="GO:0000977">
    <property type="term" value="F:RNA polymerase II transcription regulatory region sequence-specific DNA binding"/>
    <property type="evidence" value="ECO:0007669"/>
    <property type="project" value="TreeGrafter"/>
</dbReference>
<dbReference type="PROSITE" id="PS50071">
    <property type="entry name" value="HOMEOBOX_2"/>
    <property type="match status" value="1"/>
</dbReference>
<feature type="region of interest" description="Disordered" evidence="5">
    <location>
        <begin position="1"/>
        <end position="26"/>
    </location>
</feature>
<keyword evidence="3 4" id="KW-0371">Homeobox</keyword>
<keyword evidence="8" id="KW-1185">Reference proteome</keyword>
<feature type="region of interest" description="Disordered" evidence="5">
    <location>
        <begin position="136"/>
        <end position="156"/>
    </location>
</feature>
<dbReference type="CDD" id="cd00086">
    <property type="entry name" value="homeodomain"/>
    <property type="match status" value="1"/>
</dbReference>
<dbReference type="OrthoDB" id="6159439at2759"/>
<dbReference type="GO" id="GO:0005634">
    <property type="term" value="C:nucleus"/>
    <property type="evidence" value="ECO:0007669"/>
    <property type="project" value="UniProtKB-SubCell"/>
</dbReference>